<reference evidence="5" key="1">
    <citation type="submission" date="2023-03" db="EMBL/GenBank/DDBJ databases">
        <title>Multiphase analysis and comparison of six strains from genera Psychromarinibacter, Lutimaribacter, and Maritimibacter, including a novel species: Psychromarinibacter sediminicola sp. nov.</title>
        <authorList>
            <person name="Wang Y.-H."/>
            <person name="Ye M.-Q."/>
            <person name="Du Z.-J."/>
        </authorList>
    </citation>
    <scope>NUCLEOTIDE SEQUENCE</scope>
    <source>
        <strain evidence="5">C21-152</strain>
    </source>
</reference>
<comment type="caution">
    <text evidence="5">The sequence shown here is derived from an EMBL/GenBank/DDBJ whole genome shotgun (WGS) entry which is preliminary data.</text>
</comment>
<dbReference type="Pfam" id="PF09375">
    <property type="entry name" value="Peptidase_M75"/>
    <property type="match status" value="1"/>
</dbReference>
<dbReference type="AlphaFoldDB" id="A0AAE3NS82"/>
<dbReference type="Proteomes" id="UP001220964">
    <property type="component" value="Unassembled WGS sequence"/>
</dbReference>
<keyword evidence="2 3" id="KW-0732">Signal</keyword>
<protein>
    <submittedName>
        <fullName evidence="5">Imelysin family protein</fullName>
    </submittedName>
</protein>
<feature type="chain" id="PRO_5042004937" evidence="3">
    <location>
        <begin position="20"/>
        <end position="335"/>
    </location>
</feature>
<name>A0AAE3NS82_9RHOB</name>
<dbReference type="RefSeq" id="WP_275569456.1">
    <property type="nucleotide sequence ID" value="NZ_JARGYC010000088.1"/>
</dbReference>
<organism evidence="5 6">
    <name type="scientific">Psychromarinibacter sediminicola</name>
    <dbReference type="NCBI Taxonomy" id="3033385"/>
    <lineage>
        <taxon>Bacteria</taxon>
        <taxon>Pseudomonadati</taxon>
        <taxon>Pseudomonadota</taxon>
        <taxon>Alphaproteobacteria</taxon>
        <taxon>Rhodobacterales</taxon>
        <taxon>Paracoccaceae</taxon>
        <taxon>Psychromarinibacter</taxon>
    </lineage>
</organism>
<evidence type="ECO:0000313" key="6">
    <source>
        <dbReference type="Proteomes" id="UP001220964"/>
    </source>
</evidence>
<proteinExistence type="predicted"/>
<dbReference type="EMBL" id="JARGYC010000088">
    <property type="protein sequence ID" value="MDF0603333.1"/>
    <property type="molecule type" value="Genomic_DNA"/>
</dbReference>
<keyword evidence="6" id="KW-1185">Reference proteome</keyword>
<evidence type="ECO:0000313" key="5">
    <source>
        <dbReference type="EMBL" id="MDF0603333.1"/>
    </source>
</evidence>
<comment type="subcellular location">
    <subcellularLocation>
        <location evidence="1">Cell envelope</location>
    </subcellularLocation>
</comment>
<accession>A0AAE3NS82</accession>
<sequence>MLRPLAACALLLWPGTAAAYDIGQIVDDHILPGYTALVDEAHDLAATAEQDCAADSPALRAAWNDAFDAWVRISHLRFGPAEEGDRAYALAFWPDARGFTPRQLGGLISAEDPVIETQAGFDELSVAARGFYAMEFLLYDEAFMTAEPEAYRCALVQGAARDIEANARAILDGWETGFADLLRNAGDNDTYRSRDEAAQVLLGAVVSELQFTSDTRLGRPLGTFERPRPRRAEARRSGRALRNVRLSLEGTRELALLLAADSPYVTGILEDAYARALEQVAALSHDPVFAGVDEPQGRLEVEILQQNIDRIRTLLGAELGPELGVAAGFNAMDGD</sequence>
<evidence type="ECO:0000256" key="1">
    <source>
        <dbReference type="ARBA" id="ARBA00004196"/>
    </source>
</evidence>
<evidence type="ECO:0000259" key="4">
    <source>
        <dbReference type="Pfam" id="PF09375"/>
    </source>
</evidence>
<gene>
    <name evidence="5" type="ORF">P1J78_21605</name>
</gene>
<feature type="domain" description="Imelysin-like" evidence="4">
    <location>
        <begin position="30"/>
        <end position="311"/>
    </location>
</feature>
<dbReference type="InterPro" id="IPR018976">
    <property type="entry name" value="Imelysin-like"/>
</dbReference>
<dbReference type="InterPro" id="IPR038352">
    <property type="entry name" value="Imelysin_sf"/>
</dbReference>
<dbReference type="Gene3D" id="1.20.1420.20">
    <property type="entry name" value="M75 peptidase, HXXE motif"/>
    <property type="match status" value="1"/>
</dbReference>
<dbReference type="InterPro" id="IPR034984">
    <property type="entry name" value="Imelysin-like_IPPA"/>
</dbReference>
<evidence type="ECO:0000256" key="3">
    <source>
        <dbReference type="SAM" id="SignalP"/>
    </source>
</evidence>
<feature type="signal peptide" evidence="3">
    <location>
        <begin position="1"/>
        <end position="19"/>
    </location>
</feature>
<evidence type="ECO:0000256" key="2">
    <source>
        <dbReference type="ARBA" id="ARBA00022729"/>
    </source>
</evidence>
<dbReference type="CDD" id="cd14659">
    <property type="entry name" value="Imelysin-like_IPPA"/>
    <property type="match status" value="1"/>
</dbReference>
<dbReference type="GO" id="GO:0030313">
    <property type="term" value="C:cell envelope"/>
    <property type="evidence" value="ECO:0007669"/>
    <property type="project" value="UniProtKB-SubCell"/>
</dbReference>